<name>A0ACC3D5B5_9PEZI</name>
<comment type="caution">
    <text evidence="1">The sequence shown here is derived from an EMBL/GenBank/DDBJ whole genome shotgun (WGS) entry which is preliminary data.</text>
</comment>
<dbReference type="EMBL" id="JAWDJW010007490">
    <property type="protein sequence ID" value="KAK3062058.1"/>
    <property type="molecule type" value="Genomic_DNA"/>
</dbReference>
<sequence>MSGQPPSGGYAYNGYSGAYNQNTQWQGNEPYREEARSVSPLDEEPYQSMGPSSAPPPPIHRNLPSAQPDSGFNRMREQELYGVAPSSALAWQTSPSRQRDSTTRRAVGSSSPERQRGYGDANRGPPLAHGGQYTTMNQRRESQITPGMDSLGEAAAGGGINGIAMGVASTNERESGLQAVRDIDNLYSAPGLLGHRAATPPERQLPSDDLDYPGAYGYQSPPAPIQRRALPSHDSQNSMVPLAAAAAPIAASTPHHYTNSSMQENGLRAGAYTPDRYSYYDTPYREASPSNYQRAGEIGTIDPMDIDDDGGDPFGLPPSNPARKSRLNLGAGAAAIPMAGLAAGTGAAAGAGIVSKSRDASGNYVSVGSENQFEKPSEWLSSQTSGRKRLRWIVGIIIAIF</sequence>
<gene>
    <name evidence="1" type="ORF">LTS18_004912</name>
</gene>
<accession>A0ACC3D5B5</accession>
<evidence type="ECO:0000313" key="2">
    <source>
        <dbReference type="Proteomes" id="UP001186974"/>
    </source>
</evidence>
<feature type="non-terminal residue" evidence="1">
    <location>
        <position position="401"/>
    </location>
</feature>
<reference evidence="1" key="1">
    <citation type="submission" date="2024-09" db="EMBL/GenBank/DDBJ databases">
        <title>Black Yeasts Isolated from many extreme environments.</title>
        <authorList>
            <person name="Coleine C."/>
            <person name="Stajich J.E."/>
            <person name="Selbmann L."/>
        </authorList>
    </citation>
    <scope>NUCLEOTIDE SEQUENCE</scope>
    <source>
        <strain evidence="1">CCFEE 5737</strain>
    </source>
</reference>
<organism evidence="1 2">
    <name type="scientific">Coniosporium uncinatum</name>
    <dbReference type="NCBI Taxonomy" id="93489"/>
    <lineage>
        <taxon>Eukaryota</taxon>
        <taxon>Fungi</taxon>
        <taxon>Dikarya</taxon>
        <taxon>Ascomycota</taxon>
        <taxon>Pezizomycotina</taxon>
        <taxon>Dothideomycetes</taxon>
        <taxon>Dothideomycetes incertae sedis</taxon>
        <taxon>Coniosporium</taxon>
    </lineage>
</organism>
<keyword evidence="2" id="KW-1185">Reference proteome</keyword>
<protein>
    <submittedName>
        <fullName evidence="1">Uncharacterized protein</fullName>
    </submittedName>
</protein>
<proteinExistence type="predicted"/>
<evidence type="ECO:0000313" key="1">
    <source>
        <dbReference type="EMBL" id="KAK3062058.1"/>
    </source>
</evidence>
<dbReference type="Proteomes" id="UP001186974">
    <property type="component" value="Unassembled WGS sequence"/>
</dbReference>